<dbReference type="GO" id="GO:0008033">
    <property type="term" value="P:tRNA processing"/>
    <property type="evidence" value="ECO:0007669"/>
    <property type="project" value="UniProtKB-KW"/>
</dbReference>
<dbReference type="Gene3D" id="3.40.50.620">
    <property type="entry name" value="HUPs"/>
    <property type="match status" value="1"/>
</dbReference>
<organism evidence="8">
    <name type="scientific">Sipha flava</name>
    <name type="common">yellow sugarcane aphid</name>
    <dbReference type="NCBI Taxonomy" id="143950"/>
    <lineage>
        <taxon>Eukaryota</taxon>
        <taxon>Metazoa</taxon>
        <taxon>Ecdysozoa</taxon>
        <taxon>Arthropoda</taxon>
        <taxon>Hexapoda</taxon>
        <taxon>Insecta</taxon>
        <taxon>Pterygota</taxon>
        <taxon>Neoptera</taxon>
        <taxon>Paraneoptera</taxon>
        <taxon>Hemiptera</taxon>
        <taxon>Sternorrhyncha</taxon>
        <taxon>Aphidomorpha</taxon>
        <taxon>Aphidoidea</taxon>
        <taxon>Aphididae</taxon>
        <taxon>Sipha</taxon>
    </lineage>
</organism>
<dbReference type="PANTHER" id="PTHR43033:SF1">
    <property type="entry name" value="TRNA(ILE)-LYSIDINE SYNTHASE-RELATED"/>
    <property type="match status" value="1"/>
</dbReference>
<dbReference type="PANTHER" id="PTHR43033">
    <property type="entry name" value="TRNA(ILE)-LYSIDINE SYNTHASE-RELATED"/>
    <property type="match status" value="1"/>
</dbReference>
<keyword evidence="5" id="KW-0067">ATP-binding</keyword>
<sequence length="148" mass="17801">MWSKHCKEICDTNNVPIIIKKIKITKKNIENQARKKRYQIFKKILLPSEVLLTGHNLDDQCETLLLSIKRGSGLKGLSGIAHKKKIVKNYLLRPLIKYSKKKIKKWAIRKKLKWIEDPSNYNIEYDRNFLRHKIIPKIHHRWKYFKKN</sequence>
<dbReference type="NCBIfam" id="TIGR02432">
    <property type="entry name" value="lysidine_TilS_N"/>
    <property type="match status" value="1"/>
</dbReference>
<keyword evidence="4" id="KW-0547">Nucleotide-binding</keyword>
<feature type="domain" description="tRNA(Ile)-lysidine/2-thiocytidine synthase N-terminal" evidence="7">
    <location>
        <begin position="2"/>
        <end position="133"/>
    </location>
</feature>
<gene>
    <name evidence="8" type="primary">tilS</name>
    <name evidence="8" type="ORF">g.95020</name>
</gene>
<dbReference type="EC" id="6.3.4.19" evidence="1"/>
<evidence type="ECO:0000256" key="2">
    <source>
        <dbReference type="ARBA" id="ARBA00022598"/>
    </source>
</evidence>
<evidence type="ECO:0000259" key="7">
    <source>
        <dbReference type="Pfam" id="PF01171"/>
    </source>
</evidence>
<evidence type="ECO:0000256" key="3">
    <source>
        <dbReference type="ARBA" id="ARBA00022694"/>
    </source>
</evidence>
<evidence type="ECO:0000313" key="8">
    <source>
        <dbReference type="EMBL" id="MBY72433.1"/>
    </source>
</evidence>
<dbReference type="InterPro" id="IPR014729">
    <property type="entry name" value="Rossmann-like_a/b/a_fold"/>
</dbReference>
<keyword evidence="3" id="KW-0819">tRNA processing</keyword>
<dbReference type="SUPFAM" id="SSF52402">
    <property type="entry name" value="Adenine nucleotide alpha hydrolases-like"/>
    <property type="match status" value="1"/>
</dbReference>
<dbReference type="Pfam" id="PF01171">
    <property type="entry name" value="ATP_bind_3"/>
    <property type="match status" value="1"/>
</dbReference>
<dbReference type="EMBL" id="GGMS01003230">
    <property type="protein sequence ID" value="MBY72433.1"/>
    <property type="molecule type" value="Transcribed_RNA"/>
</dbReference>
<name>A0A2S2Q3W7_9HEMI</name>
<evidence type="ECO:0000256" key="5">
    <source>
        <dbReference type="ARBA" id="ARBA00022840"/>
    </source>
</evidence>
<dbReference type="GO" id="GO:0032267">
    <property type="term" value="F:tRNA(Ile)-lysidine synthase activity"/>
    <property type="evidence" value="ECO:0007669"/>
    <property type="project" value="UniProtKB-EC"/>
</dbReference>
<dbReference type="CDD" id="cd01992">
    <property type="entry name" value="TilS_N"/>
    <property type="match status" value="1"/>
</dbReference>
<dbReference type="GO" id="GO:0005524">
    <property type="term" value="F:ATP binding"/>
    <property type="evidence" value="ECO:0007669"/>
    <property type="project" value="UniProtKB-KW"/>
</dbReference>
<dbReference type="InterPro" id="IPR012094">
    <property type="entry name" value="tRNA_Ile_lys_synt"/>
</dbReference>
<evidence type="ECO:0000256" key="1">
    <source>
        <dbReference type="ARBA" id="ARBA00013267"/>
    </source>
</evidence>
<dbReference type="AlphaFoldDB" id="A0A2S2Q3W7"/>
<protein>
    <recommendedName>
        <fullName evidence="1">tRNA(Ile)-lysidine synthetase</fullName>
        <ecNumber evidence="1">6.3.4.19</ecNumber>
    </recommendedName>
</protein>
<evidence type="ECO:0000256" key="4">
    <source>
        <dbReference type="ARBA" id="ARBA00022741"/>
    </source>
</evidence>
<comment type="catalytic activity">
    <reaction evidence="6">
        <text>cytidine(34) in tRNA(Ile2) + L-lysine + ATP = lysidine(34) in tRNA(Ile2) + AMP + diphosphate + H(+)</text>
        <dbReference type="Rhea" id="RHEA:43744"/>
        <dbReference type="Rhea" id="RHEA-COMP:10625"/>
        <dbReference type="Rhea" id="RHEA-COMP:10670"/>
        <dbReference type="ChEBI" id="CHEBI:15378"/>
        <dbReference type="ChEBI" id="CHEBI:30616"/>
        <dbReference type="ChEBI" id="CHEBI:32551"/>
        <dbReference type="ChEBI" id="CHEBI:33019"/>
        <dbReference type="ChEBI" id="CHEBI:82748"/>
        <dbReference type="ChEBI" id="CHEBI:83665"/>
        <dbReference type="ChEBI" id="CHEBI:456215"/>
        <dbReference type="EC" id="6.3.4.19"/>
    </reaction>
</comment>
<proteinExistence type="predicted"/>
<dbReference type="InterPro" id="IPR011063">
    <property type="entry name" value="TilS/TtcA_N"/>
</dbReference>
<dbReference type="InterPro" id="IPR012795">
    <property type="entry name" value="tRNA_Ile_lys_synt_N"/>
</dbReference>
<evidence type="ECO:0000256" key="6">
    <source>
        <dbReference type="ARBA" id="ARBA00048539"/>
    </source>
</evidence>
<accession>A0A2S2Q3W7</accession>
<reference evidence="8" key="1">
    <citation type="submission" date="2018-04" db="EMBL/GenBank/DDBJ databases">
        <title>Transcriptome assembly of Sipha flava.</title>
        <authorList>
            <person name="Scully E.D."/>
            <person name="Geib S.M."/>
            <person name="Palmer N.A."/>
            <person name="Koch K."/>
            <person name="Bradshaw J."/>
            <person name="Heng-Moss T."/>
            <person name="Sarath G."/>
        </authorList>
    </citation>
    <scope>NUCLEOTIDE SEQUENCE</scope>
</reference>
<keyword evidence="2" id="KW-0436">Ligase</keyword>